<dbReference type="EMBL" id="BAABAT010000026">
    <property type="protein sequence ID" value="GAA4257053.1"/>
    <property type="molecule type" value="Genomic_DNA"/>
</dbReference>
<keyword evidence="2" id="KW-0808">Transferase</keyword>
<keyword evidence="6" id="KW-1185">Reference proteome</keyword>
<dbReference type="InterPro" id="IPR029063">
    <property type="entry name" value="SAM-dependent_MTases_sf"/>
</dbReference>
<dbReference type="RefSeq" id="WP_345134015.1">
    <property type="nucleotide sequence ID" value="NZ_BAABAT010000026.1"/>
</dbReference>
<dbReference type="PANTHER" id="PTHR43861:SF1">
    <property type="entry name" value="TRANS-ACONITATE 2-METHYLTRANSFERASE"/>
    <property type="match status" value="1"/>
</dbReference>
<dbReference type="PANTHER" id="PTHR43861">
    <property type="entry name" value="TRANS-ACONITATE 2-METHYLTRANSFERASE-RELATED"/>
    <property type="match status" value="1"/>
</dbReference>
<sequence>MDFEAGTRDAYDRLSVTHFGHLNSSVEDRPFERALLRAFADLVLREPGPVADVGCGAGVLTRHLADLGLDVFGVDLSPAMIAHARAANPDLRFAEGSMLRLDVPDAALAGLLSSYSLIHVPWPERPRALAEFHRALRPGGVLMLAFQIGDEAYCPVVVQEMGLEVTWYRQQPDDLVELLAAGGFALLFRGERAPAAGESTPQGYLLATRNPEQGERGDLERD</sequence>
<feature type="region of interest" description="Disordered" evidence="3">
    <location>
        <begin position="195"/>
        <end position="222"/>
    </location>
</feature>
<evidence type="ECO:0000256" key="1">
    <source>
        <dbReference type="ARBA" id="ARBA00022603"/>
    </source>
</evidence>
<protein>
    <submittedName>
        <fullName evidence="5">Class I SAM-dependent methyltransferase</fullName>
    </submittedName>
</protein>
<organism evidence="5 6">
    <name type="scientific">Dactylosporangium darangshiense</name>
    <dbReference type="NCBI Taxonomy" id="579108"/>
    <lineage>
        <taxon>Bacteria</taxon>
        <taxon>Bacillati</taxon>
        <taxon>Actinomycetota</taxon>
        <taxon>Actinomycetes</taxon>
        <taxon>Micromonosporales</taxon>
        <taxon>Micromonosporaceae</taxon>
        <taxon>Dactylosporangium</taxon>
    </lineage>
</organism>
<dbReference type="CDD" id="cd02440">
    <property type="entry name" value="AdoMet_MTases"/>
    <property type="match status" value="1"/>
</dbReference>
<dbReference type="Gene3D" id="3.40.50.150">
    <property type="entry name" value="Vaccinia Virus protein VP39"/>
    <property type="match status" value="1"/>
</dbReference>
<dbReference type="Pfam" id="PF13649">
    <property type="entry name" value="Methyltransf_25"/>
    <property type="match status" value="1"/>
</dbReference>
<evidence type="ECO:0000256" key="2">
    <source>
        <dbReference type="ARBA" id="ARBA00022679"/>
    </source>
</evidence>
<accession>A0ABP8DJ04</accession>
<evidence type="ECO:0000259" key="4">
    <source>
        <dbReference type="Pfam" id="PF13649"/>
    </source>
</evidence>
<dbReference type="SUPFAM" id="SSF53335">
    <property type="entry name" value="S-adenosyl-L-methionine-dependent methyltransferases"/>
    <property type="match status" value="1"/>
</dbReference>
<feature type="domain" description="Methyltransferase" evidence="4">
    <location>
        <begin position="50"/>
        <end position="140"/>
    </location>
</feature>
<dbReference type="InterPro" id="IPR041698">
    <property type="entry name" value="Methyltransf_25"/>
</dbReference>
<proteinExistence type="predicted"/>
<reference evidence="6" key="1">
    <citation type="journal article" date="2019" name="Int. J. Syst. Evol. Microbiol.">
        <title>The Global Catalogue of Microorganisms (GCM) 10K type strain sequencing project: providing services to taxonomists for standard genome sequencing and annotation.</title>
        <authorList>
            <consortium name="The Broad Institute Genomics Platform"/>
            <consortium name="The Broad Institute Genome Sequencing Center for Infectious Disease"/>
            <person name="Wu L."/>
            <person name="Ma J."/>
        </authorList>
    </citation>
    <scope>NUCLEOTIDE SEQUENCE [LARGE SCALE GENOMIC DNA]</scope>
    <source>
        <strain evidence="6">JCM 17441</strain>
    </source>
</reference>
<gene>
    <name evidence="5" type="ORF">GCM10022255_072370</name>
</gene>
<evidence type="ECO:0000313" key="5">
    <source>
        <dbReference type="EMBL" id="GAA4257053.1"/>
    </source>
</evidence>
<dbReference type="GO" id="GO:0032259">
    <property type="term" value="P:methylation"/>
    <property type="evidence" value="ECO:0007669"/>
    <property type="project" value="UniProtKB-KW"/>
</dbReference>
<keyword evidence="1 5" id="KW-0489">Methyltransferase</keyword>
<evidence type="ECO:0000256" key="3">
    <source>
        <dbReference type="SAM" id="MobiDB-lite"/>
    </source>
</evidence>
<dbReference type="Proteomes" id="UP001500620">
    <property type="component" value="Unassembled WGS sequence"/>
</dbReference>
<name>A0ABP8DJ04_9ACTN</name>
<feature type="compositionally biased region" description="Basic and acidic residues" evidence="3">
    <location>
        <begin position="212"/>
        <end position="222"/>
    </location>
</feature>
<dbReference type="GO" id="GO:0008168">
    <property type="term" value="F:methyltransferase activity"/>
    <property type="evidence" value="ECO:0007669"/>
    <property type="project" value="UniProtKB-KW"/>
</dbReference>
<comment type="caution">
    <text evidence="5">The sequence shown here is derived from an EMBL/GenBank/DDBJ whole genome shotgun (WGS) entry which is preliminary data.</text>
</comment>
<evidence type="ECO:0000313" key="6">
    <source>
        <dbReference type="Proteomes" id="UP001500620"/>
    </source>
</evidence>